<dbReference type="PANTHER" id="PTHR35807:SF1">
    <property type="entry name" value="TRANSCRIPTIONAL REGULATOR REDD"/>
    <property type="match status" value="1"/>
</dbReference>
<dbReference type="SMART" id="SM00862">
    <property type="entry name" value="Trans_reg_C"/>
    <property type="match status" value="1"/>
</dbReference>
<dbReference type="CDD" id="cd06170">
    <property type="entry name" value="LuxR_C_like"/>
    <property type="match status" value="1"/>
</dbReference>
<dbReference type="Pfam" id="PF13191">
    <property type="entry name" value="AAA_16"/>
    <property type="match status" value="1"/>
</dbReference>
<dbReference type="Gene3D" id="1.10.10.10">
    <property type="entry name" value="Winged helix-like DNA-binding domain superfamily/Winged helix DNA-binding domain"/>
    <property type="match status" value="2"/>
</dbReference>
<name>A0A4R6SDP3_LABRH</name>
<dbReference type="CDD" id="cd15831">
    <property type="entry name" value="BTAD"/>
    <property type="match status" value="1"/>
</dbReference>
<sequence>MADDGHQASLRIRVLGPVRAWRGDTELDLGSARRKAVFAVLALQAGHAVSKARLVAGVWGDDLPATVEGSLHTYVSGLRRVLEPGRSRWSGGEVLVSAGDGYALHVRPECLDVHRFERLRTEGAYGEALALWHGTALDGVSGPYAQAQRDRLGELRMLTVEQHAQELLARGRAEEVVADLVPLAAEHPRRETLHGLLMLALRQSGRPEEALAVYAAINARLGDELGIEPGAALRQIRDQVSDRMSDIPAVVTARKPAGPDVVAGRHHEISDLRRYVRALAAGRGGTVWLEGEPGIGKTTTVSAALAEAPVPVLWGAGDELNRRFAMRTMLECLGVDAQAADPRRAAVAASLREDSSPTLITERLLALVEQLCADGPLALVVDDLHWADPASLLLWRRLAVATRRLPLLLVGVSRPAPAHDDFAHVRSAVLAAGADLIRLDPLDEDAVADLAHAWFGAEPGASLLELAERAAGNPLYLHDVFTALRRHGLVEIDDGIAEVPEGAADQLPRNLATAVTRRLGFLGEPAREVLRWAALLGTEFDLADLAAVLGKAVSELLGGVEEALAAAVLCEAGERFAFRHALVRQALYEAMPTAVRLSLHRQAAETLDRAGAAPHRVAEQLLAAPVPVDAWVARWLIANGNAVADRDPDAAVRLLERAVTEPAVPRDAREDLTARLARTRFWLGGRPEPEARAVLEMTADPGRAAEMRLILAYLDYHRGDVTGALAALREAVADPTMPERWRARHQSLQAMIERLGLDDLPLAEATATDALAKARAADDPWAAAHALQDLWQIESVQRAHEAALVHVDGALEAVRGEPDLGDLQLSLLDNKVFTLQNLDRLDEATATLTMAQDLISRRGLDGGMHIPAAVHWYWLGRWDDAMTELDAVVRDSPEITFYGLRQRGAILLLHGVSALIAGLRGDGAQLAAHLRDAEEYPLASVEDREHCDFLLAAAAIAAEQHDRPDEALRVLAPTLNPKYARMMLRHQWLPVVVRLALTVGDRETARQALEVCESERAMEAVPARAANATDWCRGLVDGDGELVLAVAGRFGTAGRRVEQALALEDAAVLLARGGSGERARATFATCVARYSELGASWCVRRAESRLLPFGIDRTQAVAGARLSPVQLRIAELVADGWPTTDIAAQLMLSRSSVETHVARLVDRLKVSSRLGITREAIERNL</sequence>
<dbReference type="InterPro" id="IPR000792">
    <property type="entry name" value="Tscrpt_reg_LuxR_C"/>
</dbReference>
<reference evidence="8 9" key="1">
    <citation type="submission" date="2019-03" db="EMBL/GenBank/DDBJ databases">
        <title>Genomic Encyclopedia of Type Strains, Phase IV (KMG-IV): sequencing the most valuable type-strain genomes for metagenomic binning, comparative biology and taxonomic classification.</title>
        <authorList>
            <person name="Goeker M."/>
        </authorList>
    </citation>
    <scope>NUCLEOTIDE SEQUENCE [LARGE SCALE GENOMIC DNA]</scope>
    <source>
        <strain evidence="8 9">DSM 45361</strain>
    </source>
</reference>
<dbReference type="Gene3D" id="3.40.50.300">
    <property type="entry name" value="P-loop containing nucleotide triphosphate hydrolases"/>
    <property type="match status" value="1"/>
</dbReference>
<proteinExistence type="inferred from homology"/>
<dbReference type="SUPFAM" id="SSF48452">
    <property type="entry name" value="TPR-like"/>
    <property type="match status" value="1"/>
</dbReference>
<accession>A0A4R6SDP3</accession>
<dbReference type="GO" id="GO:0006355">
    <property type="term" value="P:regulation of DNA-templated transcription"/>
    <property type="evidence" value="ECO:0007669"/>
    <property type="project" value="InterPro"/>
</dbReference>
<dbReference type="PROSITE" id="PS50043">
    <property type="entry name" value="HTH_LUXR_2"/>
    <property type="match status" value="1"/>
</dbReference>
<dbReference type="PROSITE" id="PS51755">
    <property type="entry name" value="OMPR_PHOB"/>
    <property type="match status" value="1"/>
</dbReference>
<dbReference type="SUPFAM" id="SSF46894">
    <property type="entry name" value="C-terminal effector domain of the bipartite response regulators"/>
    <property type="match status" value="2"/>
</dbReference>
<gene>
    <name evidence="8" type="ORF">EV186_103717</name>
</gene>
<organism evidence="8 9">
    <name type="scientific">Labedaea rhizosphaerae</name>
    <dbReference type="NCBI Taxonomy" id="598644"/>
    <lineage>
        <taxon>Bacteria</taxon>
        <taxon>Bacillati</taxon>
        <taxon>Actinomycetota</taxon>
        <taxon>Actinomycetes</taxon>
        <taxon>Pseudonocardiales</taxon>
        <taxon>Pseudonocardiaceae</taxon>
        <taxon>Labedaea</taxon>
    </lineage>
</organism>
<evidence type="ECO:0000256" key="2">
    <source>
        <dbReference type="ARBA" id="ARBA00023015"/>
    </source>
</evidence>
<protein>
    <submittedName>
        <fullName evidence="8">Transcriptional regulator</fullName>
    </submittedName>
</protein>
<dbReference type="GO" id="GO:0000160">
    <property type="term" value="P:phosphorelay signal transduction system"/>
    <property type="evidence" value="ECO:0007669"/>
    <property type="project" value="InterPro"/>
</dbReference>
<dbReference type="Proteomes" id="UP000295444">
    <property type="component" value="Unassembled WGS sequence"/>
</dbReference>
<evidence type="ECO:0000259" key="6">
    <source>
        <dbReference type="PROSITE" id="PS50043"/>
    </source>
</evidence>
<dbReference type="EMBL" id="SNXZ01000003">
    <property type="protein sequence ID" value="TDP97753.1"/>
    <property type="molecule type" value="Genomic_DNA"/>
</dbReference>
<dbReference type="InterPro" id="IPR001867">
    <property type="entry name" value="OmpR/PhoB-type_DNA-bd"/>
</dbReference>
<dbReference type="InterPro" id="IPR005158">
    <property type="entry name" value="BTAD"/>
</dbReference>
<feature type="domain" description="HTH luxR-type" evidence="6">
    <location>
        <begin position="1115"/>
        <end position="1180"/>
    </location>
</feature>
<dbReference type="SUPFAM" id="SSF52540">
    <property type="entry name" value="P-loop containing nucleoside triphosphate hydrolases"/>
    <property type="match status" value="1"/>
</dbReference>
<evidence type="ECO:0000256" key="4">
    <source>
        <dbReference type="ARBA" id="ARBA00023163"/>
    </source>
</evidence>
<keyword evidence="4" id="KW-0804">Transcription</keyword>
<dbReference type="InterPro" id="IPR016032">
    <property type="entry name" value="Sig_transdc_resp-reg_C-effctor"/>
</dbReference>
<comment type="similarity">
    <text evidence="1">Belongs to the AfsR/DnrI/RedD regulatory family.</text>
</comment>
<dbReference type="InterPro" id="IPR036388">
    <property type="entry name" value="WH-like_DNA-bd_sf"/>
</dbReference>
<evidence type="ECO:0000256" key="3">
    <source>
        <dbReference type="ARBA" id="ARBA00023125"/>
    </source>
</evidence>
<dbReference type="AlphaFoldDB" id="A0A4R6SDP3"/>
<feature type="DNA-binding region" description="OmpR/PhoB-type" evidence="5">
    <location>
        <begin position="1"/>
        <end position="106"/>
    </location>
</feature>
<keyword evidence="9" id="KW-1185">Reference proteome</keyword>
<dbReference type="SMART" id="SM01043">
    <property type="entry name" value="BTAD"/>
    <property type="match status" value="1"/>
</dbReference>
<dbReference type="InterPro" id="IPR011990">
    <property type="entry name" value="TPR-like_helical_dom_sf"/>
</dbReference>
<evidence type="ECO:0000259" key="7">
    <source>
        <dbReference type="PROSITE" id="PS51755"/>
    </source>
</evidence>
<dbReference type="SMART" id="SM00421">
    <property type="entry name" value="HTH_LUXR"/>
    <property type="match status" value="1"/>
</dbReference>
<comment type="caution">
    <text evidence="8">The sequence shown here is derived from an EMBL/GenBank/DDBJ whole genome shotgun (WGS) entry which is preliminary data.</text>
</comment>
<dbReference type="GO" id="GO:0003677">
    <property type="term" value="F:DNA binding"/>
    <property type="evidence" value="ECO:0007669"/>
    <property type="project" value="UniProtKB-UniRule"/>
</dbReference>
<dbReference type="InterPro" id="IPR041664">
    <property type="entry name" value="AAA_16"/>
</dbReference>
<dbReference type="PANTHER" id="PTHR35807">
    <property type="entry name" value="TRANSCRIPTIONAL REGULATOR REDD-RELATED"/>
    <property type="match status" value="1"/>
</dbReference>
<keyword evidence="2" id="KW-0805">Transcription regulation</keyword>
<evidence type="ECO:0000256" key="5">
    <source>
        <dbReference type="PROSITE-ProRule" id="PRU01091"/>
    </source>
</evidence>
<dbReference type="PROSITE" id="PS00622">
    <property type="entry name" value="HTH_LUXR_1"/>
    <property type="match status" value="1"/>
</dbReference>
<evidence type="ECO:0000256" key="1">
    <source>
        <dbReference type="ARBA" id="ARBA00005820"/>
    </source>
</evidence>
<dbReference type="Pfam" id="PF00196">
    <property type="entry name" value="GerE"/>
    <property type="match status" value="1"/>
</dbReference>
<evidence type="ECO:0000313" key="9">
    <source>
        <dbReference type="Proteomes" id="UP000295444"/>
    </source>
</evidence>
<dbReference type="RefSeq" id="WP_243754157.1">
    <property type="nucleotide sequence ID" value="NZ_SNXZ01000003.1"/>
</dbReference>
<dbReference type="InterPro" id="IPR027417">
    <property type="entry name" value="P-loop_NTPase"/>
</dbReference>
<dbReference type="InterPro" id="IPR051677">
    <property type="entry name" value="AfsR-DnrI-RedD_regulator"/>
</dbReference>
<dbReference type="Gene3D" id="1.25.40.10">
    <property type="entry name" value="Tetratricopeptide repeat domain"/>
    <property type="match status" value="1"/>
</dbReference>
<evidence type="ECO:0000313" key="8">
    <source>
        <dbReference type="EMBL" id="TDP97753.1"/>
    </source>
</evidence>
<keyword evidence="3 5" id="KW-0238">DNA-binding</keyword>
<feature type="domain" description="OmpR/PhoB-type" evidence="7">
    <location>
        <begin position="1"/>
        <end position="106"/>
    </location>
</feature>
<dbReference type="Pfam" id="PF03704">
    <property type="entry name" value="BTAD"/>
    <property type="match status" value="1"/>
</dbReference>